<comment type="caution">
    <text evidence="2">The sequence shown here is derived from an EMBL/GenBank/DDBJ whole genome shotgun (WGS) entry which is preliminary data.</text>
</comment>
<dbReference type="InterPro" id="IPR009057">
    <property type="entry name" value="Homeodomain-like_sf"/>
</dbReference>
<keyword evidence="3" id="KW-1185">Reference proteome</keyword>
<evidence type="ECO:0008006" key="4">
    <source>
        <dbReference type="Google" id="ProtNLM"/>
    </source>
</evidence>
<sequence>MSIQVRRERERAERERLIVGAAREPAEAEGWEAVTTRRPAGDPPADHLADTHEYSRPALYCHFTGKDAIMAAVAVEGVADMAAEMRAARTSASGPEQALADVAAAHGLMTLTRGGRLPPEHHERRLALLLRRFAT</sequence>
<feature type="region of interest" description="Disordered" evidence="1">
    <location>
        <begin position="28"/>
        <end position="50"/>
    </location>
</feature>
<reference evidence="2 3" key="1">
    <citation type="submission" date="2024-10" db="EMBL/GenBank/DDBJ databases">
        <title>The Natural Products Discovery Center: Release of the First 8490 Sequenced Strains for Exploring Actinobacteria Biosynthetic Diversity.</title>
        <authorList>
            <person name="Kalkreuter E."/>
            <person name="Kautsar S.A."/>
            <person name="Yang D."/>
            <person name="Bader C.D."/>
            <person name="Teijaro C.N."/>
            <person name="Fluegel L."/>
            <person name="Davis C.M."/>
            <person name="Simpson J.R."/>
            <person name="Lauterbach L."/>
            <person name="Steele A.D."/>
            <person name="Gui C."/>
            <person name="Meng S."/>
            <person name="Li G."/>
            <person name="Viehrig K."/>
            <person name="Ye F."/>
            <person name="Su P."/>
            <person name="Kiefer A.F."/>
            <person name="Nichols A."/>
            <person name="Cepeda A.J."/>
            <person name="Yan W."/>
            <person name="Fan B."/>
            <person name="Jiang Y."/>
            <person name="Adhikari A."/>
            <person name="Zheng C.-J."/>
            <person name="Schuster L."/>
            <person name="Cowan T.M."/>
            <person name="Smanski M.J."/>
            <person name="Chevrette M.G."/>
            <person name="De Carvalho L.P.S."/>
            <person name="Shen B."/>
        </authorList>
    </citation>
    <scope>NUCLEOTIDE SEQUENCE [LARGE SCALE GENOMIC DNA]</scope>
    <source>
        <strain evidence="2 3">NPDC001281</strain>
    </source>
</reference>
<evidence type="ECO:0000256" key="1">
    <source>
        <dbReference type="SAM" id="MobiDB-lite"/>
    </source>
</evidence>
<dbReference type="EMBL" id="JBIAXI010000009">
    <property type="protein sequence ID" value="MFF4774666.1"/>
    <property type="molecule type" value="Genomic_DNA"/>
</dbReference>
<dbReference type="RefSeq" id="WP_387342964.1">
    <property type="nucleotide sequence ID" value="NZ_JBIAXI010000009.1"/>
</dbReference>
<organism evidence="2 3">
    <name type="scientific">Microtetraspora fusca</name>
    <dbReference type="NCBI Taxonomy" id="1997"/>
    <lineage>
        <taxon>Bacteria</taxon>
        <taxon>Bacillati</taxon>
        <taxon>Actinomycetota</taxon>
        <taxon>Actinomycetes</taxon>
        <taxon>Streptosporangiales</taxon>
        <taxon>Streptosporangiaceae</taxon>
        <taxon>Microtetraspora</taxon>
    </lineage>
</organism>
<proteinExistence type="predicted"/>
<name>A0ABW6V6V5_MICFU</name>
<dbReference type="Proteomes" id="UP001602119">
    <property type="component" value="Unassembled WGS sequence"/>
</dbReference>
<evidence type="ECO:0000313" key="3">
    <source>
        <dbReference type="Proteomes" id="UP001602119"/>
    </source>
</evidence>
<accession>A0ABW6V6V5</accession>
<gene>
    <name evidence="2" type="ORF">ACFY05_17585</name>
</gene>
<dbReference type="Gene3D" id="1.10.357.10">
    <property type="entry name" value="Tetracycline Repressor, domain 2"/>
    <property type="match status" value="1"/>
</dbReference>
<protein>
    <recommendedName>
        <fullName evidence="4">TetR family transcriptional regulator</fullName>
    </recommendedName>
</protein>
<dbReference type="SUPFAM" id="SSF46689">
    <property type="entry name" value="Homeodomain-like"/>
    <property type="match status" value="1"/>
</dbReference>
<evidence type="ECO:0000313" key="2">
    <source>
        <dbReference type="EMBL" id="MFF4774666.1"/>
    </source>
</evidence>